<evidence type="ECO:0000256" key="5">
    <source>
        <dbReference type="ARBA" id="ARBA00022765"/>
    </source>
</evidence>
<organism evidence="17 18">
    <name type="scientific">Coregonus suidteri</name>
    <dbReference type="NCBI Taxonomy" id="861788"/>
    <lineage>
        <taxon>Eukaryota</taxon>
        <taxon>Metazoa</taxon>
        <taxon>Chordata</taxon>
        <taxon>Craniata</taxon>
        <taxon>Vertebrata</taxon>
        <taxon>Euteleostomi</taxon>
        <taxon>Actinopterygii</taxon>
        <taxon>Neopterygii</taxon>
        <taxon>Teleostei</taxon>
        <taxon>Protacanthopterygii</taxon>
        <taxon>Salmoniformes</taxon>
        <taxon>Salmonidae</taxon>
        <taxon>Coregoninae</taxon>
        <taxon>Coregonus</taxon>
    </lineage>
</organism>
<evidence type="ECO:0000313" key="18">
    <source>
        <dbReference type="Proteomes" id="UP001356427"/>
    </source>
</evidence>
<feature type="domain" description="GRIP" evidence="16">
    <location>
        <begin position="770"/>
        <end position="819"/>
    </location>
</feature>
<evidence type="ECO:0000256" key="10">
    <source>
        <dbReference type="ARBA" id="ARBA00070165"/>
    </source>
</evidence>
<dbReference type="FunFam" id="1.10.220.60:FF:000002">
    <property type="entry name" value="Golgin subfamily A member 1"/>
    <property type="match status" value="1"/>
</dbReference>
<protein>
    <recommendedName>
        <fullName evidence="10">Golgin subfamily A member 1</fullName>
    </recommendedName>
    <alternativeName>
        <fullName evidence="11">Golgin-97</fullName>
    </alternativeName>
</protein>
<evidence type="ECO:0000256" key="11">
    <source>
        <dbReference type="ARBA" id="ARBA00078935"/>
    </source>
</evidence>
<dbReference type="PANTHER" id="PTHR23157">
    <property type="entry name" value="GRIP AND COILED-COIL DOMAIN-CONTAINING PROTEIN 1"/>
    <property type="match status" value="1"/>
</dbReference>
<name>A0AAN8LHV9_9TELE</name>
<feature type="compositionally biased region" description="Basic and acidic residues" evidence="15">
    <location>
        <begin position="716"/>
        <end position="748"/>
    </location>
</feature>
<feature type="region of interest" description="Disordered" evidence="15">
    <location>
        <begin position="13"/>
        <end position="57"/>
    </location>
</feature>
<evidence type="ECO:0000256" key="9">
    <source>
        <dbReference type="ARBA" id="ARBA00023329"/>
    </source>
</evidence>
<comment type="subunit">
    <text evidence="13">Interacts with RAB6A. Directly interacts with TBC1D23. Interacts with FAM91A1; this interaction may be mediated by TBC1D23. Interacts with ARL1; this interaction recruits Golgin-97/GOLGA1 onto the Golgi apparatus.</text>
</comment>
<dbReference type="InterPro" id="IPR000237">
    <property type="entry name" value="GRIP_dom"/>
</dbReference>
<dbReference type="Pfam" id="PF01465">
    <property type="entry name" value="GRIP"/>
    <property type="match status" value="1"/>
</dbReference>
<comment type="caution">
    <text evidence="17">The sequence shown here is derived from an EMBL/GenBank/DDBJ whole genome shotgun (WGS) entry which is preliminary data.</text>
</comment>
<dbReference type="SMART" id="SM00755">
    <property type="entry name" value="Grip"/>
    <property type="match status" value="1"/>
</dbReference>
<keyword evidence="6" id="KW-0333">Golgi apparatus</keyword>
<comment type="subcellular location">
    <subcellularLocation>
        <location evidence="2">Cytoplasmic vesicle</location>
        <location evidence="2">Secretory vesicle</location>
        <location evidence="2">Acrosome</location>
    </subcellularLocation>
    <subcellularLocation>
        <location evidence="3">Golgi apparatus membrane</location>
        <topology evidence="3">Peripheral membrane protein</topology>
    </subcellularLocation>
    <subcellularLocation>
        <location evidence="1">Golgi apparatus</location>
        <location evidence="1">trans-Golgi network membrane</location>
    </subcellularLocation>
</comment>
<evidence type="ECO:0000256" key="12">
    <source>
        <dbReference type="ARBA" id="ARBA00093371"/>
    </source>
</evidence>
<dbReference type="GO" id="GO:0000139">
    <property type="term" value="C:Golgi membrane"/>
    <property type="evidence" value="ECO:0007669"/>
    <property type="project" value="UniProtKB-SubCell"/>
</dbReference>
<proteinExistence type="predicted"/>
<dbReference type="GO" id="GO:0001669">
    <property type="term" value="C:acrosomal vesicle"/>
    <property type="evidence" value="ECO:0007669"/>
    <property type="project" value="UniProtKB-SubCell"/>
</dbReference>
<keyword evidence="7 14" id="KW-0175">Coiled coil</keyword>
<evidence type="ECO:0000256" key="13">
    <source>
        <dbReference type="ARBA" id="ARBA00093537"/>
    </source>
</evidence>
<keyword evidence="8" id="KW-0472">Membrane</keyword>
<keyword evidence="9" id="KW-0968">Cytoplasmic vesicle</keyword>
<dbReference type="PANTHER" id="PTHR23157:SF24">
    <property type="entry name" value="GOLGIN SUBFAMILY A MEMBER 1"/>
    <property type="match status" value="1"/>
</dbReference>
<feature type="region of interest" description="Disordered" evidence="15">
    <location>
        <begin position="590"/>
        <end position="626"/>
    </location>
</feature>
<dbReference type="Gene3D" id="1.10.220.60">
    <property type="entry name" value="GRIP domain"/>
    <property type="match status" value="1"/>
</dbReference>
<sequence>MFAKLKKKIAEEAATAPRTGVRMPRSYSKESITSVGADSGDDFASDGSSSRDDLSSQILRRNDQIRKLEAKLSDYAEQLRLMQKTKDKLEIALEKHQDSSMRKLQDQNETHLANRAKMAEGMALALDKKDQEWIERMSTLEQEKESLSVRLDEMMEQSLTLFQKRDDLDELEGFQQQELAKVKHMLLRKEEQLGQRERVLQQKDAELQTAKKGLAEAQEKLRALGEVHQESCRLNTELEIEREELLEVREEAEKKITELEGRGQNLQKVIQQVSEDFQKSRSAAAAVEKSLHTLQTEHNALKLQQHKATVTDEDKERVLLDLQEKISSLERRLHGNLSEDELLQELLKEKSTLEQRLEDTRVELLEARTNHADTVSSLETQISRLNNNVTELQTLLRHKDDSSKNYRARTDAQIAGLEQQVQESNERLKNTEQQITDKQARLDKLQAEWSVERDSLQQQVSAERQQGQERADRLEEQLSALQTERDTEHTSAQARISELEEERASLLRGRDEADVALRSRAEELEEARSELSSRQTVSVEIAMALEDTRRQKVELQLQVGEMTASLQTTSQELAHVTEQLKHKEEELQTLSNELQSAQSSLSQLQEEAERLQEAAQEREEEKDSQLVSLRQELLTQNEQLDSCQSRVSELEVEVETLTLQQQTPELCELDQNGTVTVDDLDHMQKANRDLEQQLSDKNKTIKQLQQRLAELKRTLQKELKLKPETESDGKERAQEGRGERQERPDRTFTEPTPGPAPGPNTTVTNTSDLNDSREINFEYLKHVVLKFMSSREAEAYQLIKAVSVLLNFTGEEEDMLKQTLEYKMSWFGSKPSPKGIVRPSVSGAPTHWS</sequence>
<evidence type="ECO:0000256" key="3">
    <source>
        <dbReference type="ARBA" id="ARBA00004395"/>
    </source>
</evidence>
<feature type="coiled-coil region" evidence="14">
    <location>
        <begin position="200"/>
        <end position="276"/>
    </location>
</feature>
<evidence type="ECO:0000256" key="14">
    <source>
        <dbReference type="SAM" id="Coils"/>
    </source>
</evidence>
<dbReference type="EMBL" id="JAGTTL010000014">
    <property type="protein sequence ID" value="KAK6312988.1"/>
    <property type="molecule type" value="Genomic_DNA"/>
</dbReference>
<gene>
    <name evidence="17" type="ORF">J4Q44_G00163350</name>
</gene>
<accession>A0AAN8LHV9</accession>
<evidence type="ECO:0000256" key="2">
    <source>
        <dbReference type="ARBA" id="ARBA00004218"/>
    </source>
</evidence>
<evidence type="ECO:0000256" key="1">
    <source>
        <dbReference type="ARBA" id="ARBA00004198"/>
    </source>
</evidence>
<evidence type="ECO:0000256" key="15">
    <source>
        <dbReference type="SAM" id="MobiDB-lite"/>
    </source>
</evidence>
<evidence type="ECO:0000256" key="7">
    <source>
        <dbReference type="ARBA" id="ARBA00023054"/>
    </source>
</evidence>
<reference evidence="17 18" key="1">
    <citation type="submission" date="2021-04" db="EMBL/GenBank/DDBJ databases">
        <authorList>
            <person name="De Guttry C."/>
            <person name="Zahm M."/>
            <person name="Klopp C."/>
            <person name="Cabau C."/>
            <person name="Louis A."/>
            <person name="Berthelot C."/>
            <person name="Parey E."/>
            <person name="Roest Crollius H."/>
            <person name="Montfort J."/>
            <person name="Robinson-Rechavi M."/>
            <person name="Bucao C."/>
            <person name="Bouchez O."/>
            <person name="Gislard M."/>
            <person name="Lluch J."/>
            <person name="Milhes M."/>
            <person name="Lampietro C."/>
            <person name="Lopez Roques C."/>
            <person name="Donnadieu C."/>
            <person name="Braasch I."/>
            <person name="Desvignes T."/>
            <person name="Postlethwait J."/>
            <person name="Bobe J."/>
            <person name="Wedekind C."/>
            <person name="Guiguen Y."/>
        </authorList>
    </citation>
    <scope>NUCLEOTIDE SEQUENCE [LARGE SCALE GENOMIC DNA]</scope>
    <source>
        <strain evidence="17">Cs_M1</strain>
        <tissue evidence="17">Blood</tissue>
    </source>
</reference>
<feature type="coiled-coil region" evidence="14">
    <location>
        <begin position="312"/>
        <end position="491"/>
    </location>
</feature>
<evidence type="ECO:0000256" key="6">
    <source>
        <dbReference type="ARBA" id="ARBA00023034"/>
    </source>
</evidence>
<feature type="compositionally biased region" description="Low complexity" evidence="15">
    <location>
        <begin position="593"/>
        <end position="605"/>
    </location>
</feature>
<keyword evidence="4" id="KW-0597">Phosphoprotein</keyword>
<dbReference type="InterPro" id="IPR051952">
    <property type="entry name" value="Golgi-autophagy_related"/>
</dbReference>
<dbReference type="PROSITE" id="PS50913">
    <property type="entry name" value="GRIP"/>
    <property type="match status" value="1"/>
</dbReference>
<feature type="compositionally biased region" description="Basic and acidic residues" evidence="15">
    <location>
        <begin position="607"/>
        <end position="624"/>
    </location>
</feature>
<evidence type="ECO:0000313" key="17">
    <source>
        <dbReference type="EMBL" id="KAK6312988.1"/>
    </source>
</evidence>
<evidence type="ECO:0000259" key="16">
    <source>
        <dbReference type="PROSITE" id="PS50913"/>
    </source>
</evidence>
<comment type="function">
    <text evidence="12">Involved in vesicular trafficking at the Golgi apparatus level. Involved in endosome-to-Golgi trafficking. Mechanistically, captures transport vesicles arriving from endosomes via the protein TBC1D23. Recognized vesicles are then tethered to the trans-Golgi before subsequent SNARE engagement and vesicle fusion. Selectively regulates E-cadherin transport from the trans-Golgi network in tubulovesicular carriers.</text>
</comment>
<dbReference type="AlphaFoldDB" id="A0AAN8LHV9"/>
<evidence type="ECO:0000256" key="8">
    <source>
        <dbReference type="ARBA" id="ARBA00023136"/>
    </source>
</evidence>
<dbReference type="Proteomes" id="UP001356427">
    <property type="component" value="Unassembled WGS sequence"/>
</dbReference>
<evidence type="ECO:0000256" key="4">
    <source>
        <dbReference type="ARBA" id="ARBA00022553"/>
    </source>
</evidence>
<keyword evidence="18" id="KW-1185">Reference proteome</keyword>
<feature type="region of interest" description="Disordered" evidence="15">
    <location>
        <begin position="716"/>
        <end position="769"/>
    </location>
</feature>
<dbReference type="GO" id="GO:0005802">
    <property type="term" value="C:trans-Golgi network"/>
    <property type="evidence" value="ECO:0007669"/>
    <property type="project" value="UniProtKB-ARBA"/>
</dbReference>
<keyword evidence="5" id="KW-0013">ADP-ribosylation</keyword>